<dbReference type="Gene3D" id="3.60.10.10">
    <property type="entry name" value="Endonuclease/exonuclease/phosphatase"/>
    <property type="match status" value="1"/>
</dbReference>
<name>A0A1B6LXY7_9HEMI</name>
<feature type="non-terminal residue" evidence="1">
    <location>
        <position position="181"/>
    </location>
</feature>
<dbReference type="EMBL" id="GEBQ01011454">
    <property type="protein sequence ID" value="JAT28523.1"/>
    <property type="molecule type" value="Transcribed_RNA"/>
</dbReference>
<dbReference type="SUPFAM" id="SSF56219">
    <property type="entry name" value="DNase I-like"/>
    <property type="match status" value="1"/>
</dbReference>
<gene>
    <name evidence="1" type="ORF">g.50030</name>
</gene>
<evidence type="ECO:0000313" key="1">
    <source>
        <dbReference type="EMBL" id="JAT28523.1"/>
    </source>
</evidence>
<dbReference type="InterPro" id="IPR036691">
    <property type="entry name" value="Endo/exonu/phosph_ase_sf"/>
</dbReference>
<reference evidence="1" key="1">
    <citation type="submission" date="2015-11" db="EMBL/GenBank/DDBJ databases">
        <title>De novo transcriptome assembly of four potential Pierce s Disease insect vectors from Arizona vineyards.</title>
        <authorList>
            <person name="Tassone E.E."/>
        </authorList>
    </citation>
    <scope>NUCLEOTIDE SEQUENCE</scope>
</reference>
<evidence type="ECO:0008006" key="2">
    <source>
        <dbReference type="Google" id="ProtNLM"/>
    </source>
</evidence>
<organism evidence="1">
    <name type="scientific">Graphocephala atropunctata</name>
    <dbReference type="NCBI Taxonomy" id="36148"/>
    <lineage>
        <taxon>Eukaryota</taxon>
        <taxon>Metazoa</taxon>
        <taxon>Ecdysozoa</taxon>
        <taxon>Arthropoda</taxon>
        <taxon>Hexapoda</taxon>
        <taxon>Insecta</taxon>
        <taxon>Pterygota</taxon>
        <taxon>Neoptera</taxon>
        <taxon>Paraneoptera</taxon>
        <taxon>Hemiptera</taxon>
        <taxon>Auchenorrhyncha</taxon>
        <taxon>Membracoidea</taxon>
        <taxon>Cicadellidae</taxon>
        <taxon>Cicadellinae</taxon>
        <taxon>Cicadellini</taxon>
        <taxon>Graphocephala</taxon>
    </lineage>
</organism>
<accession>A0A1B6LXY7</accession>
<sequence>MHNVTCSSYDIVILTETKLDSGVLSSELGFLHYKVYRCDRSTNTSSKISGGGVLVAVCSEFNSYSVSSPCEELEAAFVIVNIDKDVALLICGVYIPPNEQLTKYQTFCDAFERLNLDPKIKFDNALIAGDFNLISAANPDASKNIIYDTASTYNIKQNNTISNFRGVSLDLVFSDLPCMVE</sequence>
<protein>
    <recommendedName>
        <fullName evidence="2">Endonuclease/exonuclease/phosphatase domain-containing protein</fullName>
    </recommendedName>
</protein>
<proteinExistence type="predicted"/>
<dbReference type="AlphaFoldDB" id="A0A1B6LXY7"/>